<evidence type="ECO:0000313" key="1">
    <source>
        <dbReference type="EMBL" id="EFA22832.1"/>
    </source>
</evidence>
<gene>
    <name evidence="1" type="ORF">BIFGAL_03870</name>
</gene>
<protein>
    <submittedName>
        <fullName evidence="1">Uncharacterized protein</fullName>
    </submittedName>
</protein>
<name>D1NVI1_9BIFI</name>
<evidence type="ECO:0000313" key="2">
    <source>
        <dbReference type="Proteomes" id="UP000003656"/>
    </source>
</evidence>
<dbReference type="Proteomes" id="UP000003656">
    <property type="component" value="Unassembled WGS sequence"/>
</dbReference>
<proteinExistence type="predicted"/>
<sequence length="51" mass="5677">MTPSMAVHGHPQGAYDAAWSCAGHAPVMRGHAWLCVVMWVQQHLAKQKEHQ</sequence>
<dbReference type="EMBL" id="ABXB03000003">
    <property type="protein sequence ID" value="EFA22832.1"/>
    <property type="molecule type" value="Genomic_DNA"/>
</dbReference>
<comment type="caution">
    <text evidence="1">The sequence shown here is derived from an EMBL/GenBank/DDBJ whole genome shotgun (WGS) entry which is preliminary data.</text>
</comment>
<organism evidence="1 2">
    <name type="scientific">Bifidobacterium gallicum DSM 20093 = LMG 11596</name>
    <dbReference type="NCBI Taxonomy" id="561180"/>
    <lineage>
        <taxon>Bacteria</taxon>
        <taxon>Bacillati</taxon>
        <taxon>Actinomycetota</taxon>
        <taxon>Actinomycetes</taxon>
        <taxon>Bifidobacteriales</taxon>
        <taxon>Bifidobacteriaceae</taxon>
        <taxon>Bifidobacterium</taxon>
    </lineage>
</organism>
<accession>D1NVI1</accession>
<dbReference type="AlphaFoldDB" id="D1NVI1"/>
<reference evidence="1 2" key="1">
    <citation type="submission" date="2009-11" db="EMBL/GenBank/DDBJ databases">
        <authorList>
            <person name="Weinstock G."/>
            <person name="Sodergren E."/>
            <person name="Clifton S."/>
            <person name="Fulton L."/>
            <person name="Fulton B."/>
            <person name="Courtney L."/>
            <person name="Fronick C."/>
            <person name="Harrison M."/>
            <person name="Strong C."/>
            <person name="Farmer C."/>
            <person name="Delahaunty K."/>
            <person name="Markovic C."/>
            <person name="Hall O."/>
            <person name="Minx P."/>
            <person name="Tomlinson C."/>
            <person name="Mitreva M."/>
            <person name="Nelson J."/>
            <person name="Hou S."/>
            <person name="Wollam A."/>
            <person name="Pepin K.H."/>
            <person name="Johnson M."/>
            <person name="Bhonagiri V."/>
            <person name="Nash W.E."/>
            <person name="Warren W."/>
            <person name="Chinwalla A."/>
            <person name="Mardis E.R."/>
            <person name="Wilson R.K."/>
        </authorList>
    </citation>
    <scope>NUCLEOTIDE SEQUENCE [LARGE SCALE GENOMIC DNA]</scope>
    <source>
        <strain evidence="1 2">DSM 20093</strain>
    </source>
</reference>